<dbReference type="VEuPathDB" id="FungiDB:UMAG_01190"/>
<dbReference type="GO" id="GO:0005524">
    <property type="term" value="F:ATP binding"/>
    <property type="evidence" value="ECO:0007669"/>
    <property type="project" value="InterPro"/>
</dbReference>
<evidence type="ECO:0000313" key="9">
    <source>
        <dbReference type="Proteomes" id="UP000000561"/>
    </source>
</evidence>
<dbReference type="KEGG" id="uma:UMAG_01190"/>
<dbReference type="OMA" id="LEIFYRC"/>
<evidence type="ECO:0000259" key="7">
    <source>
        <dbReference type="Pfam" id="PF01068"/>
    </source>
</evidence>
<dbReference type="PANTHER" id="PTHR47810">
    <property type="entry name" value="DNA LIGASE"/>
    <property type="match status" value="1"/>
</dbReference>
<keyword evidence="3" id="KW-0235">DNA replication</keyword>
<proteinExistence type="predicted"/>
<keyword evidence="2" id="KW-0436">Ligase</keyword>
<sequence>MLDQAPQRVWRSARLSASTASSTLHTSGRTARSSGVLLSPAYVCPSWRQFRPAVPFVKVLPVNLQIRRFHLGPPYDYGPGPSQLAARKATPLDDITRLRELINRVNATNSKLSKERILSEFCDLIPLLAFLYDPYTRLHVTSSTVHNYLRQRQKDLDWQTNQAPLVTRSSNSSRNKTRAAALRAKQEQDVREQTPSTLLELFQLLASRQITGHEAMAVIFNFLNQHGIIEQHQYALSGHDDPDLSTTELFRRGLLRPTSLEIFYRCLDRNLKAGFRERILHQAFASNSSLDPWSTGKVLERHQQNTLDSPISFRGSFEVALGKTITRQDLPSLFTNEAAPRWYASRKLDGVRCLFIVHFRAEQAEGDARAMWKIASIQALSRNGRPFSTLAVLEKELAKKLTVYPGLPDLLGSASALRDCDDPKNEMRRTATLVLDGEVCILQPPERASKLAAKQLDAACTESSQDETEQTVVEDFAAVVGLIKRKNFTIREPAFFPFDLVTLDEFTNWRSAEAHAAANRTFSKRLESLESLVSFFESDAREQKRQSLVRKLSQTVVSTTACVEEMLATASQRGWEGLVLRQDAPYEGKRTSAIRKFKEWKDAEYTVQAITVTTMRLPIGGRFQEHKAMASIQIEHKGTRVSVGSGFTPDQRVEFANDPDKIVGKIVTVEYFDESKTTVGTSGSAEPLQSEDGQGEKADSRKQVYSLRFPRLKQIWGLERDL</sequence>
<protein>
    <recommendedName>
        <fullName evidence="7">ATP-dependent DNA ligase family profile domain-containing protein</fullName>
    </recommendedName>
</protein>
<accession>A0A0D1EA68</accession>
<dbReference type="CDD" id="cd08041">
    <property type="entry name" value="OBF_kDNA_ligase_like"/>
    <property type="match status" value="1"/>
</dbReference>
<dbReference type="GO" id="GO:0006310">
    <property type="term" value="P:DNA recombination"/>
    <property type="evidence" value="ECO:0007669"/>
    <property type="project" value="InterPro"/>
</dbReference>
<dbReference type="InterPro" id="IPR050326">
    <property type="entry name" value="NAD_dep_DNA_ligaseB"/>
</dbReference>
<dbReference type="Gene3D" id="2.40.50.140">
    <property type="entry name" value="Nucleic acid-binding proteins"/>
    <property type="match status" value="1"/>
</dbReference>
<dbReference type="RefSeq" id="XP_011387130.1">
    <property type="nucleotide sequence ID" value="XM_011388828.1"/>
</dbReference>
<evidence type="ECO:0000256" key="6">
    <source>
        <dbReference type="SAM" id="MobiDB-lite"/>
    </source>
</evidence>
<dbReference type="eggNOG" id="ENOG502RZEM">
    <property type="taxonomic scope" value="Eukaryota"/>
</dbReference>
<evidence type="ECO:0000256" key="1">
    <source>
        <dbReference type="ARBA" id="ARBA00001968"/>
    </source>
</evidence>
<dbReference type="SUPFAM" id="SSF56091">
    <property type="entry name" value="DNA ligase/mRNA capping enzyme, catalytic domain"/>
    <property type="match status" value="1"/>
</dbReference>
<dbReference type="Pfam" id="PF01068">
    <property type="entry name" value="DNA_ligase_A_M"/>
    <property type="match status" value="1"/>
</dbReference>
<keyword evidence="5" id="KW-0234">DNA repair</keyword>
<dbReference type="InterPro" id="IPR012340">
    <property type="entry name" value="NA-bd_OB-fold"/>
</dbReference>
<dbReference type="AlphaFoldDB" id="A0A0D1EA68"/>
<dbReference type="EMBL" id="CM003141">
    <property type="protein sequence ID" value="KIS71290.1"/>
    <property type="molecule type" value="Genomic_DNA"/>
</dbReference>
<dbReference type="InParanoid" id="A0A0D1EA68"/>
<dbReference type="GeneID" id="23562286"/>
<evidence type="ECO:0000256" key="3">
    <source>
        <dbReference type="ARBA" id="ARBA00022705"/>
    </source>
</evidence>
<evidence type="ECO:0000313" key="8">
    <source>
        <dbReference type="EMBL" id="KIS71290.1"/>
    </source>
</evidence>
<comment type="cofactor">
    <cofactor evidence="1">
        <name>a divalent metal cation</name>
        <dbReference type="ChEBI" id="CHEBI:60240"/>
    </cofactor>
</comment>
<gene>
    <name evidence="8" type="ORF">UMAG_01190</name>
</gene>
<dbReference type="Proteomes" id="UP000000561">
    <property type="component" value="Chromosome 2"/>
</dbReference>
<dbReference type="GO" id="GO:0003911">
    <property type="term" value="F:DNA ligase (NAD+) activity"/>
    <property type="evidence" value="ECO:0000318"/>
    <property type="project" value="GO_Central"/>
</dbReference>
<dbReference type="Gene3D" id="3.30.470.30">
    <property type="entry name" value="DNA ligase/mRNA capping enzyme"/>
    <property type="match status" value="1"/>
</dbReference>
<evidence type="ECO:0000256" key="4">
    <source>
        <dbReference type="ARBA" id="ARBA00022763"/>
    </source>
</evidence>
<reference evidence="8 9" key="1">
    <citation type="journal article" date="2006" name="Nature">
        <title>Insights from the genome of the biotrophic fungal plant pathogen Ustilago maydis.</title>
        <authorList>
            <person name="Kamper J."/>
            <person name="Kahmann R."/>
            <person name="Bolker M."/>
            <person name="Ma L.J."/>
            <person name="Brefort T."/>
            <person name="Saville B.J."/>
            <person name="Banuett F."/>
            <person name="Kronstad J.W."/>
            <person name="Gold S.E."/>
            <person name="Muller O."/>
            <person name="Perlin M.H."/>
            <person name="Wosten H.A."/>
            <person name="de Vries R."/>
            <person name="Ruiz-Herrera J."/>
            <person name="Reynaga-Pena C.G."/>
            <person name="Snetselaar K."/>
            <person name="McCann M."/>
            <person name="Perez-Martin J."/>
            <person name="Feldbrugge M."/>
            <person name="Basse C.W."/>
            <person name="Steinberg G."/>
            <person name="Ibeas J.I."/>
            <person name="Holloman W."/>
            <person name="Guzman P."/>
            <person name="Farman M."/>
            <person name="Stajich J.E."/>
            <person name="Sentandreu R."/>
            <person name="Gonzalez-Prieto J.M."/>
            <person name="Kennell J.C."/>
            <person name="Molina L."/>
            <person name="Schirawski J."/>
            <person name="Mendoza-Mendoza A."/>
            <person name="Greilinger D."/>
            <person name="Munch K."/>
            <person name="Rossel N."/>
            <person name="Scherer M."/>
            <person name="Vranes M."/>
            <person name="Ladendorf O."/>
            <person name="Vincon V."/>
            <person name="Fuchs U."/>
            <person name="Sandrock B."/>
            <person name="Meng S."/>
            <person name="Ho E.C."/>
            <person name="Cahill M.J."/>
            <person name="Boyce K.J."/>
            <person name="Klose J."/>
            <person name="Klosterman S.J."/>
            <person name="Deelstra H.J."/>
            <person name="Ortiz-Castellanos L."/>
            <person name="Li W."/>
            <person name="Sanchez-Alonso P."/>
            <person name="Schreier P.H."/>
            <person name="Hauser-Hahn I."/>
            <person name="Vaupel M."/>
            <person name="Koopmann E."/>
            <person name="Friedrich G."/>
            <person name="Voss H."/>
            <person name="Schluter T."/>
            <person name="Margolis J."/>
            <person name="Platt D."/>
            <person name="Swimmer C."/>
            <person name="Gnirke A."/>
            <person name="Chen F."/>
            <person name="Vysotskaia V."/>
            <person name="Mannhaupt G."/>
            <person name="Guldener U."/>
            <person name="Munsterkotter M."/>
            <person name="Haase D."/>
            <person name="Oesterheld M."/>
            <person name="Mewes H.W."/>
            <person name="Mauceli E.W."/>
            <person name="DeCaprio D."/>
            <person name="Wade C.M."/>
            <person name="Butler J."/>
            <person name="Young S."/>
            <person name="Jaffe D.B."/>
            <person name="Calvo S."/>
            <person name="Nusbaum C."/>
            <person name="Galagan J."/>
            <person name="Birren B.W."/>
        </authorList>
    </citation>
    <scope>NUCLEOTIDE SEQUENCE [LARGE SCALE GENOMIC DNA]</scope>
    <source>
        <strain evidence="9">DSM 14603 / FGSC 9021 / UM521</strain>
    </source>
</reference>
<dbReference type="SUPFAM" id="SSF50249">
    <property type="entry name" value="Nucleic acid-binding proteins"/>
    <property type="match status" value="1"/>
</dbReference>
<dbReference type="PANTHER" id="PTHR47810:SF1">
    <property type="entry name" value="DNA LIGASE B"/>
    <property type="match status" value="1"/>
</dbReference>
<keyword evidence="4" id="KW-0227">DNA damage</keyword>
<feature type="region of interest" description="Disordered" evidence="6">
    <location>
        <begin position="678"/>
        <end position="702"/>
    </location>
</feature>
<organism evidence="8 9">
    <name type="scientific">Mycosarcoma maydis</name>
    <name type="common">Corn smut fungus</name>
    <name type="synonym">Ustilago maydis</name>
    <dbReference type="NCBI Taxonomy" id="5270"/>
    <lineage>
        <taxon>Eukaryota</taxon>
        <taxon>Fungi</taxon>
        <taxon>Dikarya</taxon>
        <taxon>Basidiomycota</taxon>
        <taxon>Ustilaginomycotina</taxon>
        <taxon>Ustilaginomycetes</taxon>
        <taxon>Ustilaginales</taxon>
        <taxon>Ustilaginaceae</taxon>
        <taxon>Mycosarcoma</taxon>
    </lineage>
</organism>
<name>A0A0D1EA68_MYCMD</name>
<feature type="domain" description="ATP-dependent DNA ligase family profile" evidence="7">
    <location>
        <begin position="334"/>
        <end position="598"/>
    </location>
</feature>
<dbReference type="InterPro" id="IPR012310">
    <property type="entry name" value="DNA_ligase_ATP-dep_cent"/>
</dbReference>
<evidence type="ECO:0000256" key="5">
    <source>
        <dbReference type="ARBA" id="ARBA00023204"/>
    </source>
</evidence>
<dbReference type="OrthoDB" id="411785at2759"/>
<feature type="region of interest" description="Disordered" evidence="6">
    <location>
        <begin position="166"/>
        <end position="187"/>
    </location>
</feature>
<dbReference type="GO" id="GO:0003910">
    <property type="term" value="F:DNA ligase (ATP) activity"/>
    <property type="evidence" value="ECO:0007669"/>
    <property type="project" value="InterPro"/>
</dbReference>
<dbReference type="GO" id="GO:0006281">
    <property type="term" value="P:DNA repair"/>
    <property type="evidence" value="ECO:0007669"/>
    <property type="project" value="UniProtKB-KW"/>
</dbReference>
<dbReference type="GO" id="GO:0006260">
    <property type="term" value="P:DNA replication"/>
    <property type="evidence" value="ECO:0007669"/>
    <property type="project" value="UniProtKB-KW"/>
</dbReference>
<evidence type="ECO:0000256" key="2">
    <source>
        <dbReference type="ARBA" id="ARBA00022598"/>
    </source>
</evidence>
<keyword evidence="9" id="KW-1185">Reference proteome</keyword>